<evidence type="ECO:0000256" key="3">
    <source>
        <dbReference type="ARBA" id="ARBA00007658"/>
    </source>
</evidence>
<proteinExistence type="inferred from homology"/>
<dbReference type="PANTHER" id="PTHR11742">
    <property type="entry name" value="MANNOSYL-OLIGOSACCHARIDE ALPHA-1,2-MANNOSIDASE-RELATED"/>
    <property type="match status" value="1"/>
</dbReference>
<dbReference type="InterPro" id="IPR000504">
    <property type="entry name" value="RRM_dom"/>
</dbReference>
<dbReference type="EC" id="3.2.1.-" evidence="12"/>
<feature type="compositionally biased region" description="Basic residues" evidence="13">
    <location>
        <begin position="963"/>
        <end position="972"/>
    </location>
</feature>
<evidence type="ECO:0000256" key="12">
    <source>
        <dbReference type="RuleBase" id="RU361193"/>
    </source>
</evidence>
<evidence type="ECO:0000256" key="11">
    <source>
        <dbReference type="PROSITE-ProRule" id="PRU00332"/>
    </source>
</evidence>
<evidence type="ECO:0000256" key="8">
    <source>
        <dbReference type="ARBA" id="ARBA00023157"/>
    </source>
</evidence>
<reference evidence="16 17" key="1">
    <citation type="submission" date="2023-03" db="EMBL/GenBank/DDBJ databases">
        <title>WGS of Gossypium arboreum.</title>
        <authorList>
            <person name="Yu D."/>
        </authorList>
    </citation>
    <scope>NUCLEOTIDE SEQUENCE [LARGE SCALE GENOMIC DNA]</scope>
    <source>
        <tissue evidence="16">Leaf</tissue>
    </source>
</reference>
<dbReference type="Gene3D" id="3.30.70.330">
    <property type="match status" value="1"/>
</dbReference>
<dbReference type="InterPro" id="IPR006630">
    <property type="entry name" value="La_HTH"/>
</dbReference>
<dbReference type="InterPro" id="IPR035979">
    <property type="entry name" value="RBD_domain_sf"/>
</dbReference>
<evidence type="ECO:0000256" key="10">
    <source>
        <dbReference type="ARBA" id="ARBA00048605"/>
    </source>
</evidence>
<evidence type="ECO:0000313" key="17">
    <source>
        <dbReference type="Proteomes" id="UP001358586"/>
    </source>
</evidence>
<keyword evidence="8" id="KW-1015">Disulfide bond</keyword>
<dbReference type="SMART" id="SM00715">
    <property type="entry name" value="LA"/>
    <property type="match status" value="1"/>
</dbReference>
<dbReference type="InterPro" id="IPR001382">
    <property type="entry name" value="Glyco_hydro_47"/>
</dbReference>
<dbReference type="PROSITE" id="PS50102">
    <property type="entry name" value="RRM"/>
    <property type="match status" value="1"/>
</dbReference>
<organism evidence="16 17">
    <name type="scientific">Gossypium arboreum</name>
    <name type="common">Tree cotton</name>
    <name type="synonym">Gossypium nanking</name>
    <dbReference type="NCBI Taxonomy" id="29729"/>
    <lineage>
        <taxon>Eukaryota</taxon>
        <taxon>Viridiplantae</taxon>
        <taxon>Streptophyta</taxon>
        <taxon>Embryophyta</taxon>
        <taxon>Tracheophyta</taxon>
        <taxon>Spermatophyta</taxon>
        <taxon>Magnoliopsida</taxon>
        <taxon>eudicotyledons</taxon>
        <taxon>Gunneridae</taxon>
        <taxon>Pentapetalae</taxon>
        <taxon>rosids</taxon>
        <taxon>malvids</taxon>
        <taxon>Malvales</taxon>
        <taxon>Malvaceae</taxon>
        <taxon>Malvoideae</taxon>
        <taxon>Gossypium</taxon>
    </lineage>
</organism>
<dbReference type="Pfam" id="PF00076">
    <property type="entry name" value="RRM_1"/>
    <property type="match status" value="1"/>
</dbReference>
<feature type="region of interest" description="Disordered" evidence="13">
    <location>
        <begin position="695"/>
        <end position="750"/>
    </location>
</feature>
<dbReference type="Proteomes" id="UP001358586">
    <property type="component" value="Chromosome 6"/>
</dbReference>
<keyword evidence="17" id="KW-1185">Reference proteome</keyword>
<evidence type="ECO:0000259" key="15">
    <source>
        <dbReference type="PROSITE" id="PS50961"/>
    </source>
</evidence>
<sequence>MSKSLPYSVKDVHYDNAKFRHRSFFKVITQTLFTSDMKRECVSCSTGKFLGLFMIFGLACLMLTHASKTPSATDGLSKGLETNEEHKVVTDVGVRFKKLLRRAPRLPPRLSGNEKVSSGIFTGKPNEHDEEKWKARQRNVKEAFIHAWSGYKKFAMGYDELLPLSMQGFDGLGGLGATVVDSLDTAMIMGLEEVVSEAGSWIESNLLERISQKGDVNLFETTIRVLGGLLSAYHLSGGDQDMNLANTGPKPTIYLEIAKNLADRLLSAFTSSPTPIPYSDVLLKNSSAHPAHNLLSSTSEVSTLQLEFNYLSAISGDPKYKTEGMKVFAHFKTLPKVEGLVPIYISPHSGEFIGQEIRLGSRGDSYYEYLIKVWLQLRSIQDGNFTYLYDMYEEAMRGVRHLLVQKTIPNELVFVGELPGGSKGSFSPKMDHLVCFLPGTLALGATKGITKEKAMKDNLLTIEDFENLKLAEDLAKTCFEMYSVTSTGLAPEIAYFHTKDFYEDGLGGGNQSSEYVNDIIIKFNDRHNLLRPETVESLFVLYRITQDPKYREWGWQIFQSFEKYTKVDSGGYTSLNDVTTLPPQRRDKMETFFLGETLKYLYLLFGDSSVIPLDKFVFNTEAHPFPIKDAIYLEGGSYMMKGTMYIFKCTFLVGCTSHSEPALVFNQSEATLTVSLFCTKKGVDCDRMDCHVEPTSATADSIPPSPPHDPLDSVPIGSPEDEILYPPSDDDIDHDHGHENEDDHGQEDQVQNHEISSAVDVLTDNLKKKIIKQASAPKKKYFFSFSRAEYYFSDENLPTDKYMMGLIKKNKEGFVPMSVISSFRKMKRLTRNYPSIVAALKESSLLVVSSDGKKVKRRNPLPFIEVRDPKLFTVLVENLPEDHLVENIKRIFGEVGSIKKISVRDPHAVEETKKTGRADILISSKLHALVEYETIEAAEKAVATLNDEHDWRNGMHVKLLERKGKHGQRKQAWRGPAHEKNINAQVSDQTGTEEKNPSSEYHEDIPDDEDGEHLSKEKNGFQPRNRRRGRRQKNRGTNGHGHGTTSSCHAVEPSKPPPGPRMPDGTRGFTMGRGRPLVSKPS</sequence>
<dbReference type="PANTHER" id="PTHR11742:SF55">
    <property type="entry name" value="ENDOPLASMIC RETICULUM MANNOSYL-OLIGOSACCHARIDE 1,2-ALPHA-MANNOSIDASE"/>
    <property type="match status" value="1"/>
</dbReference>
<keyword evidence="12" id="KW-0326">Glycosidase</keyword>
<dbReference type="SMART" id="SM00360">
    <property type="entry name" value="RRM"/>
    <property type="match status" value="1"/>
</dbReference>
<comment type="similarity">
    <text evidence="3 12">Belongs to the glycosyl hydrolase 47 family.</text>
</comment>
<feature type="domain" description="RRM" evidence="14">
    <location>
        <begin position="872"/>
        <end position="964"/>
    </location>
</feature>
<feature type="compositionally biased region" description="Basic and acidic residues" evidence="13">
    <location>
        <begin position="733"/>
        <end position="750"/>
    </location>
</feature>
<dbReference type="InterPro" id="IPR036388">
    <property type="entry name" value="WH-like_DNA-bd_sf"/>
</dbReference>
<gene>
    <name evidence="16" type="ORF">PVK06_021850</name>
</gene>
<evidence type="ECO:0000256" key="5">
    <source>
        <dbReference type="ARBA" id="ARBA00022801"/>
    </source>
</evidence>
<comment type="caution">
    <text evidence="16">The sequence shown here is derived from an EMBL/GenBank/DDBJ whole genome shotgun (WGS) entry which is preliminary data.</text>
</comment>
<dbReference type="InterPro" id="IPR050749">
    <property type="entry name" value="Glycosyl_Hydrolase_47"/>
</dbReference>
<dbReference type="PROSITE" id="PS50961">
    <property type="entry name" value="HTH_LA"/>
    <property type="match status" value="1"/>
</dbReference>
<feature type="compositionally biased region" description="Basic residues" evidence="13">
    <location>
        <begin position="1024"/>
        <end position="1034"/>
    </location>
</feature>
<evidence type="ECO:0000256" key="6">
    <source>
        <dbReference type="ARBA" id="ARBA00022837"/>
    </source>
</evidence>
<feature type="domain" description="HTH La-type RNA-binding" evidence="15">
    <location>
        <begin position="774"/>
        <end position="865"/>
    </location>
</feature>
<evidence type="ECO:0000256" key="4">
    <source>
        <dbReference type="ARBA" id="ARBA00022723"/>
    </source>
</evidence>
<keyword evidence="7 11" id="KW-0694">RNA-binding</keyword>
<dbReference type="SUPFAM" id="SSF54928">
    <property type="entry name" value="RNA-binding domain, RBD"/>
    <property type="match status" value="1"/>
</dbReference>
<dbReference type="Gene3D" id="1.10.10.10">
    <property type="entry name" value="Winged helix-like DNA-binding domain superfamily/Winged helix DNA-binding domain"/>
    <property type="match status" value="1"/>
</dbReference>
<dbReference type="Pfam" id="PF01532">
    <property type="entry name" value="Glyco_hydro_47"/>
    <property type="match status" value="1"/>
</dbReference>
<evidence type="ECO:0000256" key="1">
    <source>
        <dbReference type="ARBA" id="ARBA00001913"/>
    </source>
</evidence>
<name>A0ABR0PR51_GOSAR</name>
<evidence type="ECO:0000256" key="7">
    <source>
        <dbReference type="ARBA" id="ARBA00022884"/>
    </source>
</evidence>
<feature type="compositionally biased region" description="Acidic residues" evidence="13">
    <location>
        <begin position="719"/>
        <end position="732"/>
    </location>
</feature>
<dbReference type="InterPro" id="IPR034878">
    <property type="entry name" value="La-rel_plant_RRM"/>
</dbReference>
<evidence type="ECO:0000313" key="16">
    <source>
        <dbReference type="EMBL" id="KAK5826917.1"/>
    </source>
</evidence>
<evidence type="ECO:0000256" key="2">
    <source>
        <dbReference type="ARBA" id="ARBA00004922"/>
    </source>
</evidence>
<dbReference type="PRINTS" id="PR00747">
    <property type="entry name" value="GLYHDRLASE47"/>
</dbReference>
<dbReference type="Gene3D" id="1.50.10.10">
    <property type="match status" value="1"/>
</dbReference>
<evidence type="ECO:0000256" key="9">
    <source>
        <dbReference type="ARBA" id="ARBA00047669"/>
    </source>
</evidence>
<evidence type="ECO:0000256" key="13">
    <source>
        <dbReference type="SAM" id="MobiDB-lite"/>
    </source>
</evidence>
<dbReference type="EMBL" id="JARKNE010000006">
    <property type="protein sequence ID" value="KAK5826917.1"/>
    <property type="molecule type" value="Genomic_DNA"/>
</dbReference>
<dbReference type="InterPro" id="IPR036026">
    <property type="entry name" value="Seven-hairpin_glycosidases"/>
</dbReference>
<dbReference type="InterPro" id="IPR036390">
    <property type="entry name" value="WH_DNA-bd_sf"/>
</dbReference>
<dbReference type="Pfam" id="PF05383">
    <property type="entry name" value="La"/>
    <property type="match status" value="1"/>
</dbReference>
<keyword evidence="5 12" id="KW-0378">Hydrolase</keyword>
<dbReference type="CDD" id="cd12288">
    <property type="entry name" value="RRM_La_like_plant"/>
    <property type="match status" value="1"/>
</dbReference>
<evidence type="ECO:0000259" key="14">
    <source>
        <dbReference type="PROSITE" id="PS50102"/>
    </source>
</evidence>
<dbReference type="SUPFAM" id="SSF48225">
    <property type="entry name" value="Seven-hairpin glycosidases"/>
    <property type="match status" value="1"/>
</dbReference>
<comment type="catalytic activity">
    <reaction evidence="10">
        <text>N(4)-(alpha-D-Man-(1-&gt;2)-alpha-D-Man-(1-&gt;2)-alpha-D-Man-(1-&gt;3)-[alpha-D-Man-(1-&gt;2)-alpha-D-Man-(1-&gt;3)-[alpha-D-Man-(1-&gt;2)-alpha-D-Man-(1-&gt;6)]-alpha-D-Man-(1-&gt;6)]-beta-D-Man-(1-&gt;4)-beta-D-GlcNAc-(1-&gt;4)-beta-D-GlcNAc)-L-asparaginyl-[protein] (N-glucan mannose isomer 9A1,2,3B1,2,3) + 4 H2O = N(4)-(alpha-D-Man-(1-&gt;3)-[alpha-D-Man-(1-&gt;3)-[alpha-D-Man-(1-&gt;6)]-alpha-D-Man-(1-&gt;6)]-beta-D-Man-(1-&gt;4)-beta-D-GlcNAc-(1-&gt;4)-beta-D-GlcNAc)-L-asparaginyl-[protein] (N-glucan mannose isomer 5A1,2) + 4 beta-D-mannose</text>
        <dbReference type="Rhea" id="RHEA:56008"/>
        <dbReference type="Rhea" id="RHEA-COMP:14356"/>
        <dbReference type="Rhea" id="RHEA-COMP:14367"/>
        <dbReference type="ChEBI" id="CHEBI:15377"/>
        <dbReference type="ChEBI" id="CHEBI:28563"/>
        <dbReference type="ChEBI" id="CHEBI:59087"/>
        <dbReference type="ChEBI" id="CHEBI:139493"/>
        <dbReference type="EC" id="3.2.1.113"/>
    </reaction>
</comment>
<dbReference type="InterPro" id="IPR012677">
    <property type="entry name" value="Nucleotide-bd_a/b_plait_sf"/>
</dbReference>
<feature type="compositionally biased region" description="Basic and acidic residues" evidence="13">
    <location>
        <begin position="992"/>
        <end position="1004"/>
    </location>
</feature>
<feature type="region of interest" description="Disordered" evidence="13">
    <location>
        <begin position="961"/>
        <end position="1082"/>
    </location>
</feature>
<comment type="catalytic activity">
    <reaction evidence="9">
        <text>N(4)-(alpha-D-Man-(1-&gt;2)-alpha-D-Man-(1-&gt;2)-alpha-D-Man-(1-&gt;3)-[alpha-D-Man-(1-&gt;3)-[alpha-D-Man-(1-&gt;2)-alpha-D-Man-(1-&gt;6)]-alpha-D-Man-(1-&gt;6)]-beta-D-Man-(1-&gt;4)-beta-D-GlcNAc-(1-&gt;4)-beta-D-GlcNAc)-L-asparaginyl-[protein] (N-glucan mannose isomer 8A1,2,3B1,3) + 3 H2O = N(4)-(alpha-D-Man-(1-&gt;3)-[alpha-D-Man-(1-&gt;3)-[alpha-D-Man-(1-&gt;6)]-alpha-D-Man-(1-&gt;6)]-beta-D-Man-(1-&gt;4)-beta-D-GlcNAc-(1-&gt;4)-beta-D-GlcNAc)-L-asparaginyl-[protein] (N-glucan mannose isomer 5A1,2) + 3 beta-D-mannose</text>
        <dbReference type="Rhea" id="RHEA:56028"/>
        <dbReference type="Rhea" id="RHEA-COMP:14358"/>
        <dbReference type="Rhea" id="RHEA-COMP:14367"/>
        <dbReference type="ChEBI" id="CHEBI:15377"/>
        <dbReference type="ChEBI" id="CHEBI:28563"/>
        <dbReference type="ChEBI" id="CHEBI:59087"/>
        <dbReference type="ChEBI" id="CHEBI:60628"/>
        <dbReference type="EC" id="3.2.1.113"/>
    </reaction>
</comment>
<dbReference type="SUPFAM" id="SSF46785">
    <property type="entry name" value="Winged helix' DNA-binding domain"/>
    <property type="match status" value="1"/>
</dbReference>
<comment type="cofactor">
    <cofactor evidence="1">
        <name>Ca(2+)</name>
        <dbReference type="ChEBI" id="CHEBI:29108"/>
    </cofactor>
</comment>
<comment type="pathway">
    <text evidence="2">Protein modification; protein glycosylation.</text>
</comment>
<keyword evidence="4" id="KW-0479">Metal-binding</keyword>
<dbReference type="InterPro" id="IPR012341">
    <property type="entry name" value="6hp_glycosidase-like_sf"/>
</dbReference>
<keyword evidence="6" id="KW-0106">Calcium</keyword>
<accession>A0ABR0PR51</accession>
<protein>
    <recommendedName>
        <fullName evidence="12">alpha-1,2-Mannosidase</fullName>
        <ecNumber evidence="12">3.2.1.-</ecNumber>
    </recommendedName>
</protein>